<dbReference type="InterPro" id="IPR011642">
    <property type="entry name" value="Gate_dom"/>
</dbReference>
<dbReference type="AlphaFoldDB" id="A0A432MS18"/>
<evidence type="ECO:0000259" key="9">
    <source>
        <dbReference type="Pfam" id="PF07662"/>
    </source>
</evidence>
<dbReference type="OrthoDB" id="9766455at2"/>
<feature type="transmembrane region" description="Helical" evidence="7">
    <location>
        <begin position="282"/>
        <end position="302"/>
    </location>
</feature>
<proteinExistence type="inferred from homology"/>
<dbReference type="PANTHER" id="PTHR10590">
    <property type="entry name" value="SODIUM/NUCLEOSIDE COTRANSPORTER"/>
    <property type="match status" value="1"/>
</dbReference>
<keyword evidence="4 7" id="KW-0812">Transmembrane</keyword>
<dbReference type="PANTHER" id="PTHR10590:SF4">
    <property type="entry name" value="SOLUTE CARRIER FAMILY 28 MEMBER 3"/>
    <property type="match status" value="1"/>
</dbReference>
<dbReference type="Pfam" id="PF01773">
    <property type="entry name" value="Nucleos_tra2_N"/>
    <property type="match status" value="1"/>
</dbReference>
<reference evidence="11 12" key="2">
    <citation type="submission" date="2019-01" db="EMBL/GenBank/DDBJ databases">
        <title>Tautonia sociabilis, a novel thermotolerant planctomycete of Isosphaeraceae family, isolated from a 4000 m deep subterranean habitat.</title>
        <authorList>
            <person name="Kovaleva O.L."/>
            <person name="Elcheninov A.G."/>
            <person name="Van Heerden E."/>
            <person name="Toshchakov S.V."/>
            <person name="Novikov A."/>
            <person name="Bonch-Osmolovskaya E.A."/>
            <person name="Kublanov I.V."/>
        </authorList>
    </citation>
    <scope>NUCLEOTIDE SEQUENCE [LARGE SCALE GENOMIC DNA]</scope>
    <source>
        <strain evidence="11 12">GM2012</strain>
    </source>
</reference>
<feature type="transmembrane region" description="Helical" evidence="7">
    <location>
        <begin position="160"/>
        <end position="180"/>
    </location>
</feature>
<dbReference type="GO" id="GO:0015293">
    <property type="term" value="F:symporter activity"/>
    <property type="evidence" value="ECO:0007669"/>
    <property type="project" value="TreeGrafter"/>
</dbReference>
<evidence type="ECO:0000256" key="1">
    <source>
        <dbReference type="ARBA" id="ARBA00004651"/>
    </source>
</evidence>
<dbReference type="InterPro" id="IPR011657">
    <property type="entry name" value="CNT_C_dom"/>
</dbReference>
<comment type="subcellular location">
    <subcellularLocation>
        <location evidence="1">Cell membrane</location>
        <topology evidence="1">Multi-pass membrane protein</topology>
    </subcellularLocation>
</comment>
<protein>
    <submittedName>
        <fullName evidence="11">NupC/NupG family nucleoside CNT transporter</fullName>
    </submittedName>
</protein>
<dbReference type="InterPro" id="IPR002668">
    <property type="entry name" value="CNT_N_dom"/>
</dbReference>
<feature type="transmembrane region" description="Helical" evidence="7">
    <location>
        <begin position="345"/>
        <end position="372"/>
    </location>
</feature>
<feature type="transmembrane region" description="Helical" evidence="7">
    <location>
        <begin position="80"/>
        <end position="103"/>
    </location>
</feature>
<evidence type="ECO:0000256" key="5">
    <source>
        <dbReference type="ARBA" id="ARBA00022989"/>
    </source>
</evidence>
<reference evidence="11 12" key="1">
    <citation type="submission" date="2018-12" db="EMBL/GenBank/DDBJ databases">
        <authorList>
            <person name="Toschakov S.V."/>
        </authorList>
    </citation>
    <scope>NUCLEOTIDE SEQUENCE [LARGE SCALE GENOMIC DNA]</scope>
    <source>
        <strain evidence="11 12">GM2012</strain>
    </source>
</reference>
<evidence type="ECO:0000256" key="7">
    <source>
        <dbReference type="SAM" id="Phobius"/>
    </source>
</evidence>
<dbReference type="InterPro" id="IPR008276">
    <property type="entry name" value="C_nuclsd_transpt"/>
</dbReference>
<keyword evidence="12" id="KW-1185">Reference proteome</keyword>
<dbReference type="EMBL" id="RYZH01000001">
    <property type="protein sequence ID" value="RUL89797.1"/>
    <property type="molecule type" value="Genomic_DNA"/>
</dbReference>
<name>A0A432MS18_9BACT</name>
<feature type="domain" description="Concentrative nucleoside transporter C-terminal" evidence="9">
    <location>
        <begin position="189"/>
        <end position="402"/>
    </location>
</feature>
<feature type="transmembrane region" description="Helical" evidence="7">
    <location>
        <begin position="245"/>
        <end position="270"/>
    </location>
</feature>
<evidence type="ECO:0000313" key="12">
    <source>
        <dbReference type="Proteomes" id="UP000280296"/>
    </source>
</evidence>
<organism evidence="11 12">
    <name type="scientific">Tautonia sociabilis</name>
    <dbReference type="NCBI Taxonomy" id="2080755"/>
    <lineage>
        <taxon>Bacteria</taxon>
        <taxon>Pseudomonadati</taxon>
        <taxon>Planctomycetota</taxon>
        <taxon>Planctomycetia</taxon>
        <taxon>Isosphaerales</taxon>
        <taxon>Isosphaeraceae</taxon>
        <taxon>Tautonia</taxon>
    </lineage>
</organism>
<dbReference type="GO" id="GO:0005337">
    <property type="term" value="F:nucleoside transmembrane transporter activity"/>
    <property type="evidence" value="ECO:0007669"/>
    <property type="project" value="InterPro"/>
</dbReference>
<feature type="transmembrane region" description="Helical" evidence="7">
    <location>
        <begin position="27"/>
        <end position="43"/>
    </location>
</feature>
<evidence type="ECO:0000256" key="2">
    <source>
        <dbReference type="ARBA" id="ARBA00009033"/>
    </source>
</evidence>
<keyword evidence="5 7" id="KW-1133">Transmembrane helix</keyword>
<feature type="domain" description="Concentrative nucleoside transporter N-terminal" evidence="8">
    <location>
        <begin position="1"/>
        <end position="71"/>
    </location>
</feature>
<gene>
    <name evidence="11" type="ORF">TsocGM_00580</name>
</gene>
<comment type="similarity">
    <text evidence="2">Belongs to the concentrative nucleoside transporter (CNT) (TC 2.A.41) family.</text>
</comment>
<evidence type="ECO:0000256" key="4">
    <source>
        <dbReference type="ARBA" id="ARBA00022692"/>
    </source>
</evidence>
<evidence type="ECO:0000259" key="10">
    <source>
        <dbReference type="Pfam" id="PF07670"/>
    </source>
</evidence>
<keyword evidence="6 7" id="KW-0472">Membrane</keyword>
<keyword evidence="3" id="KW-1003">Cell membrane</keyword>
<evidence type="ECO:0000256" key="3">
    <source>
        <dbReference type="ARBA" id="ARBA00022475"/>
    </source>
</evidence>
<feature type="transmembrane region" description="Helical" evidence="7">
    <location>
        <begin position="55"/>
        <end position="74"/>
    </location>
</feature>
<feature type="domain" description="Nucleoside transporter/FeoB GTPase Gate" evidence="10">
    <location>
        <begin position="85"/>
        <end position="183"/>
    </location>
</feature>
<dbReference type="Pfam" id="PF07662">
    <property type="entry name" value="Nucleos_tra2_C"/>
    <property type="match status" value="1"/>
</dbReference>
<evidence type="ECO:0000313" key="11">
    <source>
        <dbReference type="EMBL" id="RUL89797.1"/>
    </source>
</evidence>
<comment type="caution">
    <text evidence="11">The sequence shown here is derived from an EMBL/GenBank/DDBJ whole genome shotgun (WGS) entry which is preliminary data.</text>
</comment>
<dbReference type="Pfam" id="PF07670">
    <property type="entry name" value="Gate"/>
    <property type="match status" value="1"/>
</dbReference>
<evidence type="ECO:0000259" key="8">
    <source>
        <dbReference type="Pfam" id="PF01773"/>
    </source>
</evidence>
<dbReference type="GO" id="GO:0005886">
    <property type="term" value="C:plasma membrane"/>
    <property type="evidence" value="ECO:0007669"/>
    <property type="project" value="UniProtKB-SubCell"/>
</dbReference>
<accession>A0A432MS18</accession>
<sequence>MAAILGVAVLFSENRRAISIRTVAPGLMLQVGLGLLLILVPSGRQGMKAASEFVVVVLNCAIAGAEFVFGPTLVDPAGPAGFVFAFRVLPTVIFVAALFAVLYQIGLMQLVVRGFAWGMARLLGSSGAESLNVAASLFLGQTEAPLTIRPFLAGLTRSELMVVMVSGMALVSGGVLGAYIEAGADPGALLTAILMNAPASIVLAKILVPETGLPETLGRVDADATPKDANVIDAAARGTREGLHLALNIAAVLITFIALITLVDAGLGAFGRAVAGWSGGRLPLEGLSLGGILGVLLAPSAWLMGVPWSDCVEVGGLLGARLVLNELVAYGLLGEATSQLHARSATIATFALCGFANLSSIGIQVGGIGALVPERRTDLSRLGLKALLAATLANFLSASIAGTLLS</sequence>
<dbReference type="Proteomes" id="UP000280296">
    <property type="component" value="Unassembled WGS sequence"/>
</dbReference>
<feature type="transmembrane region" description="Helical" evidence="7">
    <location>
        <begin position="384"/>
        <end position="405"/>
    </location>
</feature>
<evidence type="ECO:0000256" key="6">
    <source>
        <dbReference type="ARBA" id="ARBA00023136"/>
    </source>
</evidence>